<feature type="domain" description="PAS" evidence="6">
    <location>
        <begin position="128"/>
        <end position="200"/>
    </location>
</feature>
<dbReference type="PROSITE" id="PS50112">
    <property type="entry name" value="PAS"/>
    <property type="match status" value="2"/>
</dbReference>
<feature type="non-terminal residue" evidence="8">
    <location>
        <position position="1"/>
    </location>
</feature>
<dbReference type="EC" id="2.7.13.3" evidence="2"/>
<dbReference type="NCBIfam" id="TIGR00229">
    <property type="entry name" value="sensory_box"/>
    <property type="match status" value="2"/>
</dbReference>
<evidence type="ECO:0000259" key="6">
    <source>
        <dbReference type="PROSITE" id="PS50112"/>
    </source>
</evidence>
<dbReference type="PANTHER" id="PTHR43304:SF1">
    <property type="entry name" value="PAC DOMAIN-CONTAINING PROTEIN"/>
    <property type="match status" value="1"/>
</dbReference>
<evidence type="ECO:0000313" key="8">
    <source>
        <dbReference type="EMBL" id="GAH71491.1"/>
    </source>
</evidence>
<sequence length="268" mass="31495">YSEKRYRDLADLLPDVIIEADLELNLIYANSVASEKFGYNREDFRRGLKIFQFVDPEDKEKLRVYLSHISKGEKIKPQEFRLRKKDGSYFHARVNTSPILKEGRVVGFRSALYDITEIVLAEKKLKESEKKYHKLFEETPFAIIILNSDGVIIDCNPTTTKLFGYKKEELIGRDYRNISIIHSKYLSMVDVLIKKLFEGEKLHSISIELYKQDNTLVWVEFQASLVKIGEKAFVQLLMHDITERKRAEFLNKEQINKLKEIDLIRKNL</sequence>
<keyword evidence="3" id="KW-0597">Phosphoprotein</keyword>
<dbReference type="InterPro" id="IPR035965">
    <property type="entry name" value="PAS-like_dom_sf"/>
</dbReference>
<gene>
    <name evidence="8" type="ORF">S03H2_45500</name>
</gene>
<feature type="domain" description="PAS" evidence="6">
    <location>
        <begin position="2"/>
        <end position="73"/>
    </location>
</feature>
<dbReference type="SMART" id="SM00086">
    <property type="entry name" value="PAC"/>
    <property type="match status" value="2"/>
</dbReference>
<comment type="catalytic activity">
    <reaction evidence="1">
        <text>ATP + protein L-histidine = ADP + protein N-phospho-L-histidine.</text>
        <dbReference type="EC" id="2.7.13.3"/>
    </reaction>
</comment>
<evidence type="ECO:0000256" key="4">
    <source>
        <dbReference type="ARBA" id="ARBA00022679"/>
    </source>
</evidence>
<evidence type="ECO:0000256" key="3">
    <source>
        <dbReference type="ARBA" id="ARBA00022553"/>
    </source>
</evidence>
<dbReference type="AlphaFoldDB" id="X1HN10"/>
<keyword evidence="4" id="KW-0808">Transferase</keyword>
<dbReference type="InterPro" id="IPR052162">
    <property type="entry name" value="Sensor_kinase/Photoreceptor"/>
</dbReference>
<name>X1HN10_9ZZZZ</name>
<evidence type="ECO:0000259" key="7">
    <source>
        <dbReference type="PROSITE" id="PS50113"/>
    </source>
</evidence>
<evidence type="ECO:0000256" key="2">
    <source>
        <dbReference type="ARBA" id="ARBA00012438"/>
    </source>
</evidence>
<keyword evidence="5" id="KW-0418">Kinase</keyword>
<feature type="non-terminal residue" evidence="8">
    <location>
        <position position="268"/>
    </location>
</feature>
<dbReference type="PANTHER" id="PTHR43304">
    <property type="entry name" value="PHYTOCHROME-LIKE PROTEIN CPH1"/>
    <property type="match status" value="1"/>
</dbReference>
<reference evidence="8" key="1">
    <citation type="journal article" date="2014" name="Front. Microbiol.">
        <title>High frequency of phylogenetically diverse reductive dehalogenase-homologous genes in deep subseafloor sedimentary metagenomes.</title>
        <authorList>
            <person name="Kawai M."/>
            <person name="Futagami T."/>
            <person name="Toyoda A."/>
            <person name="Takaki Y."/>
            <person name="Nishi S."/>
            <person name="Hori S."/>
            <person name="Arai W."/>
            <person name="Tsubouchi T."/>
            <person name="Morono Y."/>
            <person name="Uchiyama I."/>
            <person name="Ito T."/>
            <person name="Fujiyama A."/>
            <person name="Inagaki F."/>
            <person name="Takami H."/>
        </authorList>
    </citation>
    <scope>NUCLEOTIDE SEQUENCE</scope>
    <source>
        <strain evidence="8">Expedition CK06-06</strain>
    </source>
</reference>
<comment type="caution">
    <text evidence="8">The sequence shown here is derived from an EMBL/GenBank/DDBJ whole genome shotgun (WGS) entry which is preliminary data.</text>
</comment>
<proteinExistence type="predicted"/>
<dbReference type="PROSITE" id="PS50113">
    <property type="entry name" value="PAC"/>
    <property type="match status" value="2"/>
</dbReference>
<evidence type="ECO:0000256" key="1">
    <source>
        <dbReference type="ARBA" id="ARBA00000085"/>
    </source>
</evidence>
<dbReference type="SMART" id="SM00091">
    <property type="entry name" value="PAS"/>
    <property type="match status" value="2"/>
</dbReference>
<feature type="domain" description="PAC" evidence="7">
    <location>
        <begin position="76"/>
        <end position="127"/>
    </location>
</feature>
<evidence type="ECO:0000256" key="5">
    <source>
        <dbReference type="ARBA" id="ARBA00022777"/>
    </source>
</evidence>
<feature type="domain" description="PAC" evidence="7">
    <location>
        <begin position="203"/>
        <end position="253"/>
    </location>
</feature>
<dbReference type="InterPro" id="IPR000700">
    <property type="entry name" value="PAS-assoc_C"/>
</dbReference>
<dbReference type="SUPFAM" id="SSF55785">
    <property type="entry name" value="PYP-like sensor domain (PAS domain)"/>
    <property type="match status" value="2"/>
</dbReference>
<dbReference type="InterPro" id="IPR000014">
    <property type="entry name" value="PAS"/>
</dbReference>
<dbReference type="CDD" id="cd00130">
    <property type="entry name" value="PAS"/>
    <property type="match status" value="2"/>
</dbReference>
<organism evidence="8">
    <name type="scientific">marine sediment metagenome</name>
    <dbReference type="NCBI Taxonomy" id="412755"/>
    <lineage>
        <taxon>unclassified sequences</taxon>
        <taxon>metagenomes</taxon>
        <taxon>ecological metagenomes</taxon>
    </lineage>
</organism>
<dbReference type="EMBL" id="BARU01028511">
    <property type="protein sequence ID" value="GAH71491.1"/>
    <property type="molecule type" value="Genomic_DNA"/>
</dbReference>
<dbReference type="Gene3D" id="3.30.450.20">
    <property type="entry name" value="PAS domain"/>
    <property type="match status" value="2"/>
</dbReference>
<accession>X1HN10</accession>
<protein>
    <recommendedName>
        <fullName evidence="2">histidine kinase</fullName>
        <ecNumber evidence="2">2.7.13.3</ecNumber>
    </recommendedName>
</protein>
<dbReference type="GO" id="GO:0004673">
    <property type="term" value="F:protein histidine kinase activity"/>
    <property type="evidence" value="ECO:0007669"/>
    <property type="project" value="UniProtKB-EC"/>
</dbReference>
<dbReference type="InterPro" id="IPR001610">
    <property type="entry name" value="PAC"/>
</dbReference>
<dbReference type="Pfam" id="PF13426">
    <property type="entry name" value="PAS_9"/>
    <property type="match status" value="2"/>
</dbReference>